<organism evidence="6 7">
    <name type="scientific">Scopulibacillus cellulosilyticus</name>
    <dbReference type="NCBI Taxonomy" id="2665665"/>
    <lineage>
        <taxon>Bacteria</taxon>
        <taxon>Bacillati</taxon>
        <taxon>Bacillota</taxon>
        <taxon>Bacilli</taxon>
        <taxon>Bacillales</taxon>
        <taxon>Sporolactobacillaceae</taxon>
        <taxon>Scopulibacillus</taxon>
    </lineage>
</organism>
<dbReference type="SMART" id="SM00346">
    <property type="entry name" value="HTH_ICLR"/>
    <property type="match status" value="1"/>
</dbReference>
<keyword evidence="2" id="KW-0238">DNA-binding</keyword>
<dbReference type="InterPro" id="IPR050707">
    <property type="entry name" value="HTH_MetabolicPath_Reg"/>
</dbReference>
<evidence type="ECO:0000259" key="4">
    <source>
        <dbReference type="PROSITE" id="PS51077"/>
    </source>
</evidence>
<evidence type="ECO:0000259" key="5">
    <source>
        <dbReference type="PROSITE" id="PS51078"/>
    </source>
</evidence>
<dbReference type="InterPro" id="IPR036390">
    <property type="entry name" value="WH_DNA-bd_sf"/>
</dbReference>
<sequence>MVRTAGNSNVISKAFAVLRAFTDKKMEWGVNELARYMDIPVSSLHRILTHLKDEGLLQISPVTNKYKVGYELIRMSSIISAQVDLKSLSRPFLKKISSAVNESVYLGLYYSQFKKLAFVEGVHSQNPLQYVLEIGVLQPIHIAASGKVILAHLNKNEVASIFEEEGIDGEEAKKVRSELEKVRKQDYLMTAGERLPGAIGIASPLYDASQQVIGCITCVIPIRHFKQEQEEMISQQVREGALKISQSLGYCC</sequence>
<dbReference type="InterPro" id="IPR029016">
    <property type="entry name" value="GAF-like_dom_sf"/>
</dbReference>
<keyword evidence="7" id="KW-1185">Reference proteome</keyword>
<name>A0ABW2PXP0_9BACL</name>
<dbReference type="InterPro" id="IPR014757">
    <property type="entry name" value="Tscrpt_reg_IclR_C"/>
</dbReference>
<dbReference type="RefSeq" id="WP_380965490.1">
    <property type="nucleotide sequence ID" value="NZ_JBHTCO010000007.1"/>
</dbReference>
<evidence type="ECO:0000313" key="6">
    <source>
        <dbReference type="EMBL" id="MFC7393050.1"/>
    </source>
</evidence>
<gene>
    <name evidence="6" type="ORF">ACFQRG_08645</name>
</gene>
<dbReference type="PANTHER" id="PTHR30136:SF35">
    <property type="entry name" value="HTH-TYPE TRANSCRIPTIONAL REGULATOR RV1719"/>
    <property type="match status" value="1"/>
</dbReference>
<proteinExistence type="predicted"/>
<dbReference type="SUPFAM" id="SSF46785">
    <property type="entry name" value="Winged helix' DNA-binding domain"/>
    <property type="match status" value="1"/>
</dbReference>
<feature type="domain" description="IclR-ED" evidence="5">
    <location>
        <begin position="71"/>
        <end position="250"/>
    </location>
</feature>
<reference evidence="7" key="1">
    <citation type="journal article" date="2019" name="Int. J. Syst. Evol. Microbiol.">
        <title>The Global Catalogue of Microorganisms (GCM) 10K type strain sequencing project: providing services to taxonomists for standard genome sequencing and annotation.</title>
        <authorList>
            <consortium name="The Broad Institute Genomics Platform"/>
            <consortium name="The Broad Institute Genome Sequencing Center for Infectious Disease"/>
            <person name="Wu L."/>
            <person name="Ma J."/>
        </authorList>
    </citation>
    <scope>NUCLEOTIDE SEQUENCE [LARGE SCALE GENOMIC DNA]</scope>
    <source>
        <strain evidence="7">CGMCC 1.16305</strain>
    </source>
</reference>
<evidence type="ECO:0000256" key="1">
    <source>
        <dbReference type="ARBA" id="ARBA00023015"/>
    </source>
</evidence>
<evidence type="ECO:0000256" key="3">
    <source>
        <dbReference type="ARBA" id="ARBA00023163"/>
    </source>
</evidence>
<dbReference type="InterPro" id="IPR036388">
    <property type="entry name" value="WH-like_DNA-bd_sf"/>
</dbReference>
<dbReference type="PROSITE" id="PS51078">
    <property type="entry name" value="ICLR_ED"/>
    <property type="match status" value="1"/>
</dbReference>
<keyword evidence="3" id="KW-0804">Transcription</keyword>
<dbReference type="Pfam" id="PF01614">
    <property type="entry name" value="IclR_C"/>
    <property type="match status" value="1"/>
</dbReference>
<dbReference type="PROSITE" id="PS51077">
    <property type="entry name" value="HTH_ICLR"/>
    <property type="match status" value="1"/>
</dbReference>
<accession>A0ABW2PXP0</accession>
<protein>
    <submittedName>
        <fullName evidence="6">IclR family transcriptional regulator</fullName>
    </submittedName>
</protein>
<keyword evidence="1" id="KW-0805">Transcription regulation</keyword>
<evidence type="ECO:0000313" key="7">
    <source>
        <dbReference type="Proteomes" id="UP001596505"/>
    </source>
</evidence>
<evidence type="ECO:0000256" key="2">
    <source>
        <dbReference type="ARBA" id="ARBA00023125"/>
    </source>
</evidence>
<dbReference type="SUPFAM" id="SSF55781">
    <property type="entry name" value="GAF domain-like"/>
    <property type="match status" value="1"/>
</dbReference>
<dbReference type="Gene3D" id="1.10.10.10">
    <property type="entry name" value="Winged helix-like DNA-binding domain superfamily/Winged helix DNA-binding domain"/>
    <property type="match status" value="1"/>
</dbReference>
<comment type="caution">
    <text evidence="6">The sequence shown here is derived from an EMBL/GenBank/DDBJ whole genome shotgun (WGS) entry which is preliminary data.</text>
</comment>
<feature type="domain" description="HTH iclR-type" evidence="4">
    <location>
        <begin position="8"/>
        <end position="70"/>
    </location>
</feature>
<dbReference type="EMBL" id="JBHTCO010000007">
    <property type="protein sequence ID" value="MFC7393050.1"/>
    <property type="molecule type" value="Genomic_DNA"/>
</dbReference>
<dbReference type="Pfam" id="PF09339">
    <property type="entry name" value="HTH_IclR"/>
    <property type="match status" value="1"/>
</dbReference>
<dbReference type="PANTHER" id="PTHR30136">
    <property type="entry name" value="HELIX-TURN-HELIX TRANSCRIPTIONAL REGULATOR, ICLR FAMILY"/>
    <property type="match status" value="1"/>
</dbReference>
<dbReference type="InterPro" id="IPR005471">
    <property type="entry name" value="Tscrpt_reg_IclR_N"/>
</dbReference>
<dbReference type="Proteomes" id="UP001596505">
    <property type="component" value="Unassembled WGS sequence"/>
</dbReference>
<dbReference type="Gene3D" id="3.30.450.40">
    <property type="match status" value="1"/>
</dbReference>